<protein>
    <submittedName>
        <fullName evidence="1">Uncharacterized protein</fullName>
    </submittedName>
</protein>
<feature type="non-terminal residue" evidence="1">
    <location>
        <position position="1"/>
    </location>
</feature>
<dbReference type="EMBL" id="UOEL01000054">
    <property type="protein sequence ID" value="VAW11208.1"/>
    <property type="molecule type" value="Genomic_DNA"/>
</dbReference>
<accession>A0A3B0T001</accession>
<sequence>QKFFYFRFLRDDTLAERFKDMEIIGAIDLYIKYVFCEGGSLSLHR</sequence>
<proteinExistence type="predicted"/>
<reference evidence="1" key="1">
    <citation type="submission" date="2018-06" db="EMBL/GenBank/DDBJ databases">
        <authorList>
            <person name="Zhirakovskaya E."/>
        </authorList>
    </citation>
    <scope>NUCLEOTIDE SEQUENCE</scope>
</reference>
<organism evidence="1">
    <name type="scientific">hydrothermal vent metagenome</name>
    <dbReference type="NCBI Taxonomy" id="652676"/>
    <lineage>
        <taxon>unclassified sequences</taxon>
        <taxon>metagenomes</taxon>
        <taxon>ecological metagenomes</taxon>
    </lineage>
</organism>
<name>A0A3B0T001_9ZZZZ</name>
<gene>
    <name evidence="1" type="ORF">MNBD_BACTEROID03-1239</name>
</gene>
<evidence type="ECO:0000313" key="1">
    <source>
        <dbReference type="EMBL" id="VAW11208.1"/>
    </source>
</evidence>
<dbReference type="AlphaFoldDB" id="A0A3B0T001"/>